<dbReference type="InterPro" id="IPR044946">
    <property type="entry name" value="Restrct_endonuc_typeI_TRD_sf"/>
</dbReference>
<dbReference type="SUPFAM" id="SSF116734">
    <property type="entry name" value="DNA methylase specificity domain"/>
    <property type="match status" value="2"/>
</dbReference>
<dbReference type="Gene3D" id="3.90.220.20">
    <property type="entry name" value="DNA methylase specificity domains"/>
    <property type="match status" value="2"/>
</dbReference>
<evidence type="ECO:0000313" key="5">
    <source>
        <dbReference type="EMBL" id="GGR61579.1"/>
    </source>
</evidence>
<dbReference type="Gene3D" id="1.10.287.1120">
    <property type="entry name" value="Bipartite methylase S protein"/>
    <property type="match status" value="1"/>
</dbReference>
<dbReference type="PANTHER" id="PTHR30408:SF12">
    <property type="entry name" value="TYPE I RESTRICTION ENZYME MJAVIII SPECIFICITY SUBUNIT"/>
    <property type="match status" value="1"/>
</dbReference>
<sequence length="395" mass="45342">MEIKSKRGVKLVEILMSRNVRLSQTESLRLYSLTIENGITPKSERYDREHLVKDVKEKKYKIVKPNDIVYNPANLRWGAIAISRENCDVLVSPIYEVLSVVSDNNPRYVYYAVSEPRQIKRFASMIEGTVVERMAVKLEAFLKTTISLPSRETQDSIVHTIDTWDGVISVAENLLKAKRKRWSYLARKMIKNPINNPYNWEIVALSELFERVKTKNTLGNDNVLTISGSLGLVSQVEYFNKSVASSDLTGYYFIKRGDFAYNKSYSNGYPYGAIKRLDRYDCGIVSSLYICLRPKNNQCHSDYFMHYFEAGLLNSEVAEIAREGARNHGLLNVGVKDFFSLKVCVPPIEYQEKIASVLTKANEEIEILEKYLDLLKKQRQGLVADLVYNRRVVNI</sequence>
<feature type="domain" description="Type I restriction modification DNA specificity" evidence="4">
    <location>
        <begin position="199"/>
        <end position="375"/>
    </location>
</feature>
<keyword evidence="2" id="KW-0680">Restriction system</keyword>
<evidence type="ECO:0000313" key="6">
    <source>
        <dbReference type="Proteomes" id="UP000634308"/>
    </source>
</evidence>
<name>A0ABQ2RRZ7_9DEIO</name>
<dbReference type="InterPro" id="IPR052021">
    <property type="entry name" value="Type-I_RS_S_subunit"/>
</dbReference>
<keyword evidence="3" id="KW-0238">DNA-binding</keyword>
<dbReference type="EMBL" id="BMQM01000016">
    <property type="protein sequence ID" value="GGR61579.1"/>
    <property type="molecule type" value="Genomic_DNA"/>
</dbReference>
<proteinExistence type="inferred from homology"/>
<accession>A0ABQ2RRZ7</accession>
<evidence type="ECO:0000256" key="1">
    <source>
        <dbReference type="ARBA" id="ARBA00010923"/>
    </source>
</evidence>
<reference evidence="6" key="1">
    <citation type="journal article" date="2019" name="Int. J. Syst. Evol. Microbiol.">
        <title>The Global Catalogue of Microorganisms (GCM) 10K type strain sequencing project: providing services to taxonomists for standard genome sequencing and annotation.</title>
        <authorList>
            <consortium name="The Broad Institute Genomics Platform"/>
            <consortium name="The Broad Institute Genome Sequencing Center for Infectious Disease"/>
            <person name="Wu L."/>
            <person name="Ma J."/>
        </authorList>
    </citation>
    <scope>NUCLEOTIDE SEQUENCE [LARGE SCALE GENOMIC DNA]</scope>
    <source>
        <strain evidence="6">JCM 31404</strain>
    </source>
</reference>
<keyword evidence="6" id="KW-1185">Reference proteome</keyword>
<organism evidence="5 6">
    <name type="scientific">Deinococcus seoulensis</name>
    <dbReference type="NCBI Taxonomy" id="1837379"/>
    <lineage>
        <taxon>Bacteria</taxon>
        <taxon>Thermotogati</taxon>
        <taxon>Deinococcota</taxon>
        <taxon>Deinococci</taxon>
        <taxon>Deinococcales</taxon>
        <taxon>Deinococcaceae</taxon>
        <taxon>Deinococcus</taxon>
    </lineage>
</organism>
<dbReference type="RefSeq" id="WP_189065265.1">
    <property type="nucleotide sequence ID" value="NZ_BMQM01000016.1"/>
</dbReference>
<evidence type="ECO:0000256" key="2">
    <source>
        <dbReference type="ARBA" id="ARBA00022747"/>
    </source>
</evidence>
<gene>
    <name evidence="5" type="ORF">GCM10008959_24340</name>
</gene>
<dbReference type="InterPro" id="IPR000055">
    <property type="entry name" value="Restrct_endonuc_typeI_TRD"/>
</dbReference>
<dbReference type="Pfam" id="PF01420">
    <property type="entry name" value="Methylase_S"/>
    <property type="match status" value="1"/>
</dbReference>
<evidence type="ECO:0000256" key="3">
    <source>
        <dbReference type="ARBA" id="ARBA00023125"/>
    </source>
</evidence>
<dbReference type="PANTHER" id="PTHR30408">
    <property type="entry name" value="TYPE-1 RESTRICTION ENZYME ECOKI SPECIFICITY PROTEIN"/>
    <property type="match status" value="1"/>
</dbReference>
<protein>
    <recommendedName>
        <fullName evidence="4">Type I restriction modification DNA specificity domain-containing protein</fullName>
    </recommendedName>
</protein>
<evidence type="ECO:0000259" key="4">
    <source>
        <dbReference type="Pfam" id="PF01420"/>
    </source>
</evidence>
<comment type="similarity">
    <text evidence="1">Belongs to the type-I restriction system S methylase family.</text>
</comment>
<dbReference type="Proteomes" id="UP000634308">
    <property type="component" value="Unassembled WGS sequence"/>
</dbReference>
<comment type="caution">
    <text evidence="5">The sequence shown here is derived from an EMBL/GenBank/DDBJ whole genome shotgun (WGS) entry which is preliminary data.</text>
</comment>